<accession>A0A2A4WTE2</accession>
<dbReference type="Gene3D" id="3.30.540.10">
    <property type="entry name" value="Fructose-1,6-Bisphosphatase, subunit A, domain 1"/>
    <property type="match status" value="1"/>
</dbReference>
<dbReference type="GO" id="GO:0008934">
    <property type="term" value="F:inositol monophosphate 1-phosphatase activity"/>
    <property type="evidence" value="ECO:0007669"/>
    <property type="project" value="TreeGrafter"/>
</dbReference>
<dbReference type="SUPFAM" id="SSF56655">
    <property type="entry name" value="Carbohydrate phosphatase"/>
    <property type="match status" value="1"/>
</dbReference>
<keyword evidence="2" id="KW-0460">Magnesium</keyword>
<dbReference type="PANTHER" id="PTHR20854:SF4">
    <property type="entry name" value="INOSITOL-1-MONOPHOSPHATASE-RELATED"/>
    <property type="match status" value="1"/>
</dbReference>
<dbReference type="CDD" id="cd01637">
    <property type="entry name" value="IMPase_like"/>
    <property type="match status" value="1"/>
</dbReference>
<gene>
    <name evidence="3" type="ORF">COB20_16185</name>
</gene>
<dbReference type="GO" id="GO:0006020">
    <property type="term" value="P:inositol metabolic process"/>
    <property type="evidence" value="ECO:0007669"/>
    <property type="project" value="TreeGrafter"/>
</dbReference>
<comment type="caution">
    <text evidence="3">The sequence shown here is derived from an EMBL/GenBank/DDBJ whole genome shotgun (WGS) entry which is preliminary data.</text>
</comment>
<dbReference type="Gene3D" id="3.40.190.80">
    <property type="match status" value="1"/>
</dbReference>
<evidence type="ECO:0000313" key="4">
    <source>
        <dbReference type="Proteomes" id="UP000218767"/>
    </source>
</evidence>
<dbReference type="AlphaFoldDB" id="A0A2A4WTE2"/>
<name>A0A2A4WTE2_9GAMM</name>
<dbReference type="PANTHER" id="PTHR20854">
    <property type="entry name" value="INOSITOL MONOPHOSPHATASE"/>
    <property type="match status" value="1"/>
</dbReference>
<dbReference type="EMBL" id="NVUL01000122">
    <property type="protein sequence ID" value="PCI73484.1"/>
    <property type="molecule type" value="Genomic_DNA"/>
</dbReference>
<keyword evidence="2" id="KW-0479">Metal-binding</keyword>
<feature type="binding site" evidence="2">
    <location>
        <position position="86"/>
    </location>
    <ligand>
        <name>Mg(2+)</name>
        <dbReference type="ChEBI" id="CHEBI:18420"/>
        <label>1</label>
        <note>catalytic</note>
    </ligand>
</feature>
<comment type="similarity">
    <text evidence="1">Belongs to the inositol monophosphatase superfamily.</text>
</comment>
<organism evidence="3 4">
    <name type="scientific">SAR86 cluster bacterium</name>
    <dbReference type="NCBI Taxonomy" id="2030880"/>
    <lineage>
        <taxon>Bacteria</taxon>
        <taxon>Pseudomonadati</taxon>
        <taxon>Pseudomonadota</taxon>
        <taxon>Gammaproteobacteria</taxon>
        <taxon>SAR86 cluster</taxon>
    </lineage>
</organism>
<dbReference type="GO" id="GO:0046872">
    <property type="term" value="F:metal ion binding"/>
    <property type="evidence" value="ECO:0007669"/>
    <property type="project" value="UniProtKB-KW"/>
</dbReference>
<dbReference type="Pfam" id="PF00459">
    <property type="entry name" value="Inositol_P"/>
    <property type="match status" value="1"/>
</dbReference>
<dbReference type="GO" id="GO:0007165">
    <property type="term" value="P:signal transduction"/>
    <property type="evidence" value="ECO:0007669"/>
    <property type="project" value="TreeGrafter"/>
</dbReference>
<dbReference type="Proteomes" id="UP000218767">
    <property type="component" value="Unassembled WGS sequence"/>
</dbReference>
<proteinExistence type="inferred from homology"/>
<feature type="binding site" evidence="2">
    <location>
        <position position="84"/>
    </location>
    <ligand>
        <name>Mg(2+)</name>
        <dbReference type="ChEBI" id="CHEBI:18420"/>
        <label>1</label>
        <note>catalytic</note>
    </ligand>
</feature>
<dbReference type="PRINTS" id="PR00377">
    <property type="entry name" value="IMPHPHTASES"/>
</dbReference>
<sequence length="259" mass="28014">MHPLLNIALQAARDAAEAIAHSSDRLDRIKIINDDPAHFLTSMDLEAEKTIFYHLEKAHPEHSFHSRVSGLKQGENKDTVWLIDPLLGNRNFATGYTQFGVSLACQIDGVVQHAILVCPLLREEFIATRGAGARLNSHRIRVGKRTEIQGSLIGLNPEGMPQDVALGLQTEFMNAGASPRISGCTALDMVQIAADRLQGGCSANENMLTLAAAKLILQEAGGLLGSESGNPNLTDAKELLFGNPKIYKQISMLRKGLAT</sequence>
<evidence type="ECO:0000313" key="3">
    <source>
        <dbReference type="EMBL" id="PCI73484.1"/>
    </source>
</evidence>
<evidence type="ECO:0000256" key="1">
    <source>
        <dbReference type="ARBA" id="ARBA00009759"/>
    </source>
</evidence>
<reference evidence="4" key="1">
    <citation type="submission" date="2017-08" db="EMBL/GenBank/DDBJ databases">
        <title>A dynamic microbial community with high functional redundancy inhabits the cold, oxic subseafloor aquifer.</title>
        <authorList>
            <person name="Tully B.J."/>
            <person name="Wheat C.G."/>
            <person name="Glazer B.T."/>
            <person name="Huber J.A."/>
        </authorList>
    </citation>
    <scope>NUCLEOTIDE SEQUENCE [LARGE SCALE GENOMIC DNA]</scope>
</reference>
<evidence type="ECO:0000256" key="2">
    <source>
        <dbReference type="PIRSR" id="PIRSR600760-2"/>
    </source>
</evidence>
<dbReference type="InterPro" id="IPR000760">
    <property type="entry name" value="Inositol_monophosphatase-like"/>
</dbReference>
<protein>
    <submittedName>
        <fullName evidence="3">Inositol monophosphatase</fullName>
    </submittedName>
</protein>
<comment type="cofactor">
    <cofactor evidence="2">
        <name>Mg(2+)</name>
        <dbReference type="ChEBI" id="CHEBI:18420"/>
    </cofactor>
</comment>